<dbReference type="InterPro" id="IPR036890">
    <property type="entry name" value="HATPase_C_sf"/>
</dbReference>
<dbReference type="InterPro" id="IPR013656">
    <property type="entry name" value="PAS_4"/>
</dbReference>
<feature type="domain" description="PAC" evidence="7">
    <location>
        <begin position="256"/>
        <end position="309"/>
    </location>
</feature>
<dbReference type="PROSITE" id="PS50109">
    <property type="entry name" value="HIS_KIN"/>
    <property type="match status" value="1"/>
</dbReference>
<reference evidence="8 9" key="1">
    <citation type="submission" date="2014-11" db="EMBL/GenBank/DDBJ databases">
        <title>Genome sequence of Flavihumibacter solisilvae 3-3.</title>
        <authorList>
            <person name="Zhou G."/>
            <person name="Li M."/>
            <person name="Wang G."/>
        </authorList>
    </citation>
    <scope>NUCLEOTIDE SEQUENCE [LARGE SCALE GENOMIC DNA]</scope>
    <source>
        <strain evidence="8 9">3-3</strain>
    </source>
</reference>
<accession>A0A0C1L8I9</accession>
<dbReference type="InterPro" id="IPR013767">
    <property type="entry name" value="PAS_fold"/>
</dbReference>
<comment type="caution">
    <text evidence="8">The sequence shown here is derived from an EMBL/GenBank/DDBJ whole genome shotgun (WGS) entry which is preliminary data.</text>
</comment>
<evidence type="ECO:0000259" key="6">
    <source>
        <dbReference type="PROSITE" id="PS50109"/>
    </source>
</evidence>
<name>A0A0C1L8I9_9BACT</name>
<keyword evidence="4" id="KW-0808">Transferase</keyword>
<evidence type="ECO:0000256" key="3">
    <source>
        <dbReference type="ARBA" id="ARBA00022553"/>
    </source>
</evidence>
<dbReference type="PANTHER" id="PTHR43304">
    <property type="entry name" value="PHYTOCHROME-LIKE PROTEIN CPH1"/>
    <property type="match status" value="1"/>
</dbReference>
<evidence type="ECO:0000256" key="5">
    <source>
        <dbReference type="ARBA" id="ARBA00022777"/>
    </source>
</evidence>
<keyword evidence="5" id="KW-0418">Kinase</keyword>
<dbReference type="EMBL" id="JSVC01000003">
    <property type="protein sequence ID" value="KIC95911.1"/>
    <property type="molecule type" value="Genomic_DNA"/>
</dbReference>
<dbReference type="InterPro" id="IPR036097">
    <property type="entry name" value="HisK_dim/P_sf"/>
</dbReference>
<dbReference type="Proteomes" id="UP000031408">
    <property type="component" value="Unassembled WGS sequence"/>
</dbReference>
<dbReference type="InterPro" id="IPR003594">
    <property type="entry name" value="HATPase_dom"/>
</dbReference>
<dbReference type="GO" id="GO:0006355">
    <property type="term" value="P:regulation of DNA-templated transcription"/>
    <property type="evidence" value="ECO:0007669"/>
    <property type="project" value="InterPro"/>
</dbReference>
<dbReference type="RefSeq" id="WP_039137186.1">
    <property type="nucleotide sequence ID" value="NZ_JSVC01000003.1"/>
</dbReference>
<dbReference type="Pfam" id="PF00512">
    <property type="entry name" value="HisKA"/>
    <property type="match status" value="1"/>
</dbReference>
<dbReference type="SUPFAM" id="SSF47384">
    <property type="entry name" value="Homodimeric domain of signal transducing histidine kinase"/>
    <property type="match status" value="1"/>
</dbReference>
<gene>
    <name evidence="8" type="ORF">OI18_03230</name>
</gene>
<keyword evidence="3" id="KW-0597">Phosphoprotein</keyword>
<dbReference type="PANTHER" id="PTHR43304:SF1">
    <property type="entry name" value="PAC DOMAIN-CONTAINING PROTEIN"/>
    <property type="match status" value="1"/>
</dbReference>
<dbReference type="EC" id="2.7.13.3" evidence="2"/>
<dbReference type="InterPro" id="IPR000700">
    <property type="entry name" value="PAS-assoc_C"/>
</dbReference>
<dbReference type="GO" id="GO:0000155">
    <property type="term" value="F:phosphorelay sensor kinase activity"/>
    <property type="evidence" value="ECO:0007669"/>
    <property type="project" value="InterPro"/>
</dbReference>
<organism evidence="8 9">
    <name type="scientific">Flavihumibacter solisilvae</name>
    <dbReference type="NCBI Taxonomy" id="1349421"/>
    <lineage>
        <taxon>Bacteria</taxon>
        <taxon>Pseudomonadati</taxon>
        <taxon>Bacteroidota</taxon>
        <taxon>Chitinophagia</taxon>
        <taxon>Chitinophagales</taxon>
        <taxon>Chitinophagaceae</taxon>
        <taxon>Flavihumibacter</taxon>
    </lineage>
</organism>
<dbReference type="SUPFAM" id="SSF55874">
    <property type="entry name" value="ATPase domain of HSP90 chaperone/DNA topoisomerase II/histidine kinase"/>
    <property type="match status" value="1"/>
</dbReference>
<feature type="domain" description="PAC" evidence="7">
    <location>
        <begin position="517"/>
        <end position="570"/>
    </location>
</feature>
<feature type="domain" description="Histidine kinase" evidence="6">
    <location>
        <begin position="592"/>
        <end position="819"/>
    </location>
</feature>
<dbReference type="AlphaFoldDB" id="A0A0C1L8I9"/>
<dbReference type="PROSITE" id="PS50113">
    <property type="entry name" value="PAC"/>
    <property type="match status" value="3"/>
</dbReference>
<evidence type="ECO:0000256" key="1">
    <source>
        <dbReference type="ARBA" id="ARBA00000085"/>
    </source>
</evidence>
<dbReference type="CDD" id="cd00082">
    <property type="entry name" value="HisKA"/>
    <property type="match status" value="1"/>
</dbReference>
<dbReference type="Gene3D" id="3.30.565.10">
    <property type="entry name" value="Histidine kinase-like ATPase, C-terminal domain"/>
    <property type="match status" value="1"/>
</dbReference>
<sequence>MITGNTLKRSFLEGGGEMGALTRAYDWASTSVGPVDQWPETLKATVGIILRSNFPMFLWWGDNMIQFYNDAYRPSLGNEGKHPTALGQDAVDCWPEIWDIIYPLIMKVKTNNESVYFEDMLVPIYRNGQIEDVYWTFSYSAVIGETGNIDGVLVVCNETTETVNSRTLIEKAQKRIQQSESNLRSIILQAPVAMCILKGSDHIVEIANDRILRLWGKPKEKMIGYPVFNELTEARYEGFEALLDKVLETGETYSAYGAPVTLYNEGQPQLVYIHFVYEPFRGEDGSITGVMVVAIDVTLEITAWKKLEESENKARNLIENAPFPMGLYEGREMRLSILNQSIIDAWGKGSDLIGKTFYEVLPEMKNQGVFDILDSVFTTGVPYHARNQRVDIEVDRALRQYYFNYSYIPLRDSTGKIYGVLNTAADVTDLELARQRVERSEGNFRNLVQTAPVAMCILMGPEHVVTVASDEMIRLWGKPEEQVMNKPIFMGLPDARGQGLEEIIKKVYETGELFVANEQPVDLYRDDKVETIYQNFVYEPYRDPNGNILGVTAVTIDVTAQVLARQKIEEIVKERTESLRKTNADLSQFAYITSHDLQEPARKIATFTEMLRKSLGDRVDPRSGTYLDKIEKSSTRMLSLIRDVLAFSTISNGKQDFEPVNLNEIFASVKNDHELLIEEKQAIFDYPELPVIEAIPIQMSQLFNNLLSNSLKFIPRDKNPFIRVTWKKLNEAEVLAEGLAAGSGHVQIEFSDNGIGFSIEHAEQIFNIFQRLHGRTEYEGTGIGLAICKKIAENHHGKIEAISAKGQGATFRIILPSKQTGSPGNM</sequence>
<evidence type="ECO:0000259" key="7">
    <source>
        <dbReference type="PROSITE" id="PS50113"/>
    </source>
</evidence>
<dbReference type="Pfam" id="PF00989">
    <property type="entry name" value="PAS"/>
    <property type="match status" value="1"/>
</dbReference>
<keyword evidence="9" id="KW-1185">Reference proteome</keyword>
<feature type="domain" description="PAC" evidence="7">
    <location>
        <begin position="386"/>
        <end position="439"/>
    </location>
</feature>
<evidence type="ECO:0000256" key="4">
    <source>
        <dbReference type="ARBA" id="ARBA00022679"/>
    </source>
</evidence>
<dbReference type="InterPro" id="IPR035965">
    <property type="entry name" value="PAS-like_dom_sf"/>
</dbReference>
<dbReference type="PRINTS" id="PR00344">
    <property type="entry name" value="BCTRLSENSOR"/>
</dbReference>
<evidence type="ECO:0000313" key="9">
    <source>
        <dbReference type="Proteomes" id="UP000031408"/>
    </source>
</evidence>
<dbReference type="OrthoDB" id="607558at2"/>
<dbReference type="SMART" id="SM00387">
    <property type="entry name" value="HATPase_c"/>
    <property type="match status" value="1"/>
</dbReference>
<dbReference type="Gene3D" id="1.10.287.130">
    <property type="match status" value="1"/>
</dbReference>
<dbReference type="Pfam" id="PF02518">
    <property type="entry name" value="HATPase_c"/>
    <property type="match status" value="1"/>
</dbReference>
<evidence type="ECO:0000256" key="2">
    <source>
        <dbReference type="ARBA" id="ARBA00012438"/>
    </source>
</evidence>
<dbReference type="InterPro" id="IPR003661">
    <property type="entry name" value="HisK_dim/P_dom"/>
</dbReference>
<dbReference type="SMART" id="SM00388">
    <property type="entry name" value="HisKA"/>
    <property type="match status" value="1"/>
</dbReference>
<dbReference type="InterPro" id="IPR000014">
    <property type="entry name" value="PAS"/>
</dbReference>
<comment type="catalytic activity">
    <reaction evidence="1">
        <text>ATP + protein L-histidine = ADP + protein N-phospho-L-histidine.</text>
        <dbReference type="EC" id="2.7.13.3"/>
    </reaction>
</comment>
<dbReference type="InterPro" id="IPR005467">
    <property type="entry name" value="His_kinase_dom"/>
</dbReference>
<dbReference type="STRING" id="1349421.OI18_03230"/>
<proteinExistence type="predicted"/>
<dbReference type="InterPro" id="IPR052162">
    <property type="entry name" value="Sensor_kinase/Photoreceptor"/>
</dbReference>
<dbReference type="NCBIfam" id="TIGR00229">
    <property type="entry name" value="sensory_box"/>
    <property type="match status" value="2"/>
</dbReference>
<protein>
    <recommendedName>
        <fullName evidence="2">histidine kinase</fullName>
        <ecNumber evidence="2">2.7.13.3</ecNumber>
    </recommendedName>
</protein>
<evidence type="ECO:0000313" key="8">
    <source>
        <dbReference type="EMBL" id="KIC95911.1"/>
    </source>
</evidence>
<dbReference type="InterPro" id="IPR004358">
    <property type="entry name" value="Sig_transdc_His_kin-like_C"/>
</dbReference>
<dbReference type="Pfam" id="PF08448">
    <property type="entry name" value="PAS_4"/>
    <property type="match status" value="2"/>
</dbReference>
<dbReference type="SUPFAM" id="SSF55785">
    <property type="entry name" value="PYP-like sensor domain (PAS domain)"/>
    <property type="match status" value="4"/>
</dbReference>
<dbReference type="Gene3D" id="3.30.450.20">
    <property type="entry name" value="PAS domain"/>
    <property type="match status" value="4"/>
</dbReference>
<dbReference type="SMART" id="SM00091">
    <property type="entry name" value="PAS"/>
    <property type="match status" value="3"/>
</dbReference>